<sequence length="685" mass="77115">MASPHGSRGTSSPHGSQGITSPQSSRGITSPNPPLGMTSQPLETGYPCTAVNNWIPNAHQVFMNCIEIKRGDLGKVLSEKNIGWQKVWLVRNGVQGSVPSWTIQVHRTRKYGDLRIQHDIPTISSSGVDYSRLEVTPRNRLEKVIVGLVTAMRNKQASLPFMSEGIRDILNNDARRQRFLLDFIKNLNPKYVDIANNDQKTVADFRSTLKVVVLGSSTAKTGILHRNDQRQLLVPIPASQALRCRLRWTIAADISGRDANIMEMYALCQMSKDDVFGMLLGEQILMLTNGSYVPNMYVADVGRAATAPTDPEDTSREVVKVITLREVAHVLISVANTVFNDIGWTPLCSRPTFGVGKGLNYSSPLVEASRYEKTLWIKVVQPGVKEVFYREGSEMKPPSGGRSAYQTSFMKMSRYAEEGGVTWMNMYFHKDKNHPPQGTVVYPIWEIQLNGPHPIPWARLNDVGLPSDWHVANTLALRLEWQDKDGQWWRTYQQSDLQLKFEPTNDQGALINYNQAMAVIRFLQQRQQFSPRSWFYNAGIARIKQLTFDHASQTVRLQELAPPPEPWKKVTPKSNVQIRQEMAAAGCVNVGGTWNVRGRRGQPGQGRKERASKCDACYIITHFDGTARRTSKRSGVDCTRRLDANGQATNQCDTCWHRGLPCSWTYMDDINVSMLRALNWKAKVE</sequence>
<accession>A0ABR0K0L2</accession>
<feature type="region of interest" description="Disordered" evidence="1">
    <location>
        <begin position="1"/>
        <end position="41"/>
    </location>
</feature>
<evidence type="ECO:0000313" key="2">
    <source>
        <dbReference type="EMBL" id="KAK5081393.1"/>
    </source>
</evidence>
<evidence type="ECO:0000313" key="3">
    <source>
        <dbReference type="Proteomes" id="UP001345013"/>
    </source>
</evidence>
<dbReference type="SUPFAM" id="SSF50044">
    <property type="entry name" value="SH3-domain"/>
    <property type="match status" value="1"/>
</dbReference>
<organism evidence="2 3">
    <name type="scientific">Lithohypha guttulata</name>
    <dbReference type="NCBI Taxonomy" id="1690604"/>
    <lineage>
        <taxon>Eukaryota</taxon>
        <taxon>Fungi</taxon>
        <taxon>Dikarya</taxon>
        <taxon>Ascomycota</taxon>
        <taxon>Pezizomycotina</taxon>
        <taxon>Eurotiomycetes</taxon>
        <taxon>Chaetothyriomycetidae</taxon>
        <taxon>Chaetothyriales</taxon>
        <taxon>Trichomeriaceae</taxon>
        <taxon>Lithohypha</taxon>
    </lineage>
</organism>
<dbReference type="InterPro" id="IPR036028">
    <property type="entry name" value="SH3-like_dom_sf"/>
</dbReference>
<dbReference type="Proteomes" id="UP001345013">
    <property type="component" value="Unassembled WGS sequence"/>
</dbReference>
<dbReference type="EMBL" id="JAVRRG010000139">
    <property type="protein sequence ID" value="KAK5081393.1"/>
    <property type="molecule type" value="Genomic_DNA"/>
</dbReference>
<name>A0ABR0K0L2_9EURO</name>
<reference evidence="2 3" key="1">
    <citation type="submission" date="2023-08" db="EMBL/GenBank/DDBJ databases">
        <title>Black Yeasts Isolated from many extreme environments.</title>
        <authorList>
            <person name="Coleine C."/>
            <person name="Stajich J.E."/>
            <person name="Selbmann L."/>
        </authorList>
    </citation>
    <scope>NUCLEOTIDE SEQUENCE [LARGE SCALE GENOMIC DNA]</scope>
    <source>
        <strain evidence="2 3">CCFEE 5885</strain>
    </source>
</reference>
<comment type="caution">
    <text evidence="2">The sequence shown here is derived from an EMBL/GenBank/DDBJ whole genome shotgun (WGS) entry which is preliminary data.</text>
</comment>
<gene>
    <name evidence="2" type="ORF">LTR24_008253</name>
</gene>
<proteinExistence type="predicted"/>
<keyword evidence="3" id="KW-1185">Reference proteome</keyword>
<feature type="compositionally biased region" description="Polar residues" evidence="1">
    <location>
        <begin position="8"/>
        <end position="30"/>
    </location>
</feature>
<protein>
    <submittedName>
        <fullName evidence="2">Uncharacterized protein</fullName>
    </submittedName>
</protein>
<evidence type="ECO:0000256" key="1">
    <source>
        <dbReference type="SAM" id="MobiDB-lite"/>
    </source>
</evidence>